<dbReference type="EMBL" id="JAVDYG010000001">
    <property type="protein sequence ID" value="MDR7362292.1"/>
    <property type="molecule type" value="Genomic_DNA"/>
</dbReference>
<feature type="chain" id="PRO_5047258224" description="Ig-like domain repeat protein" evidence="1">
    <location>
        <begin position="32"/>
        <end position="390"/>
    </location>
</feature>
<proteinExistence type="predicted"/>
<evidence type="ECO:0000313" key="3">
    <source>
        <dbReference type="Proteomes" id="UP001183648"/>
    </source>
</evidence>
<dbReference type="Proteomes" id="UP001183648">
    <property type="component" value="Unassembled WGS sequence"/>
</dbReference>
<sequence length="390" mass="41788">MARRRLRPVLALMGLLTPALLVAGAAAPSYADPGSLYCQTPAPLGQADCTAPEARIYSAKADHGYQDLSRTPETTARDAEFYMSTVTDDPQDDVDGDKDNDEVTFTCQLLRNDTVVSGQAWQECTDPDPSNAYAYARGTIAFTELATGTYTLQVKAKDAATTPLGGDGSNEQATPTELTWTVVQPTTDTTPPQTRLTSAARRWHLFPYVAEEYAGDEPLKTARCRLGSTVRQCDGSQATIMGLSAGDWTFTVAGVDFAGNVDPTPAVNRFTVPVPSSKLRASSGWTKGTQFGYFFNGYSTTKRKGASLSAARAGTRSVVLVATRCPGCGSVKVTYGKKVIRKISLAASARRKRQLIAVGSWATAHRGRFSVVTLSGKPVTIEGLGFSRRR</sequence>
<evidence type="ECO:0008006" key="4">
    <source>
        <dbReference type="Google" id="ProtNLM"/>
    </source>
</evidence>
<keyword evidence="1" id="KW-0732">Signal</keyword>
<evidence type="ECO:0000256" key="1">
    <source>
        <dbReference type="SAM" id="SignalP"/>
    </source>
</evidence>
<feature type="signal peptide" evidence="1">
    <location>
        <begin position="1"/>
        <end position="31"/>
    </location>
</feature>
<comment type="caution">
    <text evidence="2">The sequence shown here is derived from an EMBL/GenBank/DDBJ whole genome shotgun (WGS) entry which is preliminary data.</text>
</comment>
<accession>A0ABU2BUI4</accession>
<evidence type="ECO:0000313" key="2">
    <source>
        <dbReference type="EMBL" id="MDR7362292.1"/>
    </source>
</evidence>
<gene>
    <name evidence="2" type="ORF">J2S63_001845</name>
</gene>
<name>A0ABU2BUI4_9ACTN</name>
<organism evidence="2 3">
    <name type="scientific">Nocardioides marmoribigeumensis</name>
    <dbReference type="NCBI Taxonomy" id="433649"/>
    <lineage>
        <taxon>Bacteria</taxon>
        <taxon>Bacillati</taxon>
        <taxon>Actinomycetota</taxon>
        <taxon>Actinomycetes</taxon>
        <taxon>Propionibacteriales</taxon>
        <taxon>Nocardioidaceae</taxon>
        <taxon>Nocardioides</taxon>
    </lineage>
</organism>
<dbReference type="RefSeq" id="WP_310301569.1">
    <property type="nucleotide sequence ID" value="NZ_BAAAPS010000008.1"/>
</dbReference>
<reference evidence="2 3" key="1">
    <citation type="submission" date="2023-07" db="EMBL/GenBank/DDBJ databases">
        <title>Sequencing the genomes of 1000 actinobacteria strains.</title>
        <authorList>
            <person name="Klenk H.-P."/>
        </authorList>
    </citation>
    <scope>NUCLEOTIDE SEQUENCE [LARGE SCALE GENOMIC DNA]</scope>
    <source>
        <strain evidence="2 3">DSM 19426</strain>
    </source>
</reference>
<protein>
    <recommendedName>
        <fullName evidence="4">Ig-like domain repeat protein</fullName>
    </recommendedName>
</protein>
<keyword evidence="3" id="KW-1185">Reference proteome</keyword>